<accession>A0ABR2VFY2</accession>
<reference evidence="2 3" key="1">
    <citation type="journal article" date="2024" name="J. Plant Pathol.">
        <title>Sequence and assembly of the genome of Seiridium unicorne, isolate CBS 538.82, causal agent of cypress canker disease.</title>
        <authorList>
            <person name="Scali E."/>
            <person name="Rocca G.D."/>
            <person name="Danti R."/>
            <person name="Garbelotto M."/>
            <person name="Barberini S."/>
            <person name="Baroncelli R."/>
            <person name="Emiliani G."/>
        </authorList>
    </citation>
    <scope>NUCLEOTIDE SEQUENCE [LARGE SCALE GENOMIC DNA]</scope>
    <source>
        <strain evidence="2 3">BM-138-508</strain>
    </source>
</reference>
<comment type="caution">
    <text evidence="2">The sequence shown here is derived from an EMBL/GenBank/DDBJ whole genome shotgun (WGS) entry which is preliminary data.</text>
</comment>
<feature type="region of interest" description="Disordered" evidence="1">
    <location>
        <begin position="75"/>
        <end position="110"/>
    </location>
</feature>
<feature type="compositionally biased region" description="Basic residues" evidence="1">
    <location>
        <begin position="192"/>
        <end position="203"/>
    </location>
</feature>
<name>A0ABR2VFY2_9PEZI</name>
<sequence>MLRQLGKVPYNRKTDRPLELKGTIRTGNVDRMASTSKLIFSFNGVILHGNNSSTSSTIQSDTSIDNLTKCFGSSLSLQPSGNEGAGNQQIQRKPAEPRWINGRQHDESGDVVMNDWNQQDVAVVDKTVRKPVEMANVKRYSRSGNPLVGQGTQHLERNPGRSARESHPRRRTKRRVRTDHVHDDYTETWSTRGHKKKIIRKRTVHEEYSESYDETRKSSHKKRKPTDKQGRSRGDNPSRSHRRSKKYATKTKLNLVEWPEKSAKRSHAQRALPQAYTREDVPFKLKIPVESKSKGGPGSVLGQLCHELKSIKPTVTLGDRTLTAQEIAVVGTIQQLTVRYV</sequence>
<dbReference type="EMBL" id="JARVKF010000014">
    <property type="protein sequence ID" value="KAK9425548.1"/>
    <property type="molecule type" value="Genomic_DNA"/>
</dbReference>
<keyword evidence="3" id="KW-1185">Reference proteome</keyword>
<feature type="compositionally biased region" description="Basic residues" evidence="1">
    <location>
        <begin position="167"/>
        <end position="177"/>
    </location>
</feature>
<feature type="compositionally biased region" description="Basic and acidic residues" evidence="1">
    <location>
        <begin position="226"/>
        <end position="238"/>
    </location>
</feature>
<proteinExistence type="predicted"/>
<evidence type="ECO:0000313" key="2">
    <source>
        <dbReference type="EMBL" id="KAK9425548.1"/>
    </source>
</evidence>
<gene>
    <name evidence="2" type="ORF">SUNI508_12932</name>
</gene>
<feature type="compositionally biased region" description="Basic residues" evidence="1">
    <location>
        <begin position="239"/>
        <end position="249"/>
    </location>
</feature>
<feature type="compositionally biased region" description="Polar residues" evidence="1">
    <location>
        <begin position="75"/>
        <end position="91"/>
    </location>
</feature>
<organism evidence="2 3">
    <name type="scientific">Seiridium unicorne</name>
    <dbReference type="NCBI Taxonomy" id="138068"/>
    <lineage>
        <taxon>Eukaryota</taxon>
        <taxon>Fungi</taxon>
        <taxon>Dikarya</taxon>
        <taxon>Ascomycota</taxon>
        <taxon>Pezizomycotina</taxon>
        <taxon>Sordariomycetes</taxon>
        <taxon>Xylariomycetidae</taxon>
        <taxon>Amphisphaeriales</taxon>
        <taxon>Sporocadaceae</taxon>
        <taxon>Seiridium</taxon>
    </lineage>
</organism>
<feature type="compositionally biased region" description="Basic and acidic residues" evidence="1">
    <location>
        <begin position="154"/>
        <end position="166"/>
    </location>
</feature>
<dbReference type="Proteomes" id="UP001408356">
    <property type="component" value="Unassembled WGS sequence"/>
</dbReference>
<evidence type="ECO:0000256" key="1">
    <source>
        <dbReference type="SAM" id="MobiDB-lite"/>
    </source>
</evidence>
<protein>
    <submittedName>
        <fullName evidence="2">Uncharacterized protein</fullName>
    </submittedName>
</protein>
<evidence type="ECO:0000313" key="3">
    <source>
        <dbReference type="Proteomes" id="UP001408356"/>
    </source>
</evidence>
<feature type="region of interest" description="Disordered" evidence="1">
    <location>
        <begin position="138"/>
        <end position="253"/>
    </location>
</feature>
<feature type="compositionally biased region" description="Basic and acidic residues" evidence="1">
    <location>
        <begin position="204"/>
        <end position="217"/>
    </location>
</feature>